<proteinExistence type="predicted"/>
<evidence type="ECO:0000313" key="3">
    <source>
        <dbReference type="Proteomes" id="UP000271624"/>
    </source>
</evidence>
<dbReference type="Proteomes" id="UP000271624">
    <property type="component" value="Unassembled WGS sequence"/>
</dbReference>
<dbReference type="OrthoDB" id="8612029at2"/>
<evidence type="ECO:0000313" key="2">
    <source>
        <dbReference type="EMBL" id="RUT05306.1"/>
    </source>
</evidence>
<feature type="domain" description="KTSC" evidence="1">
    <location>
        <begin position="74"/>
        <end position="131"/>
    </location>
</feature>
<dbReference type="RefSeq" id="WP_127082534.1">
    <property type="nucleotide sequence ID" value="NZ_RSCL01000009.1"/>
</dbReference>
<evidence type="ECO:0000259" key="1">
    <source>
        <dbReference type="Pfam" id="PF13619"/>
    </source>
</evidence>
<dbReference type="InterPro" id="IPR025309">
    <property type="entry name" value="KTSC_dom"/>
</dbReference>
<gene>
    <name evidence="2" type="ORF">DSM106972_041270</name>
</gene>
<organism evidence="2 3">
    <name type="scientific">Dulcicalothrix desertica PCC 7102</name>
    <dbReference type="NCBI Taxonomy" id="232991"/>
    <lineage>
        <taxon>Bacteria</taxon>
        <taxon>Bacillati</taxon>
        <taxon>Cyanobacteriota</taxon>
        <taxon>Cyanophyceae</taxon>
        <taxon>Nostocales</taxon>
        <taxon>Calotrichaceae</taxon>
        <taxon>Dulcicalothrix</taxon>
    </lineage>
</organism>
<comment type="caution">
    <text evidence="2">The sequence shown here is derived from an EMBL/GenBank/DDBJ whole genome shotgun (WGS) entry which is preliminary data.</text>
</comment>
<keyword evidence="3" id="KW-1185">Reference proteome</keyword>
<dbReference type="Pfam" id="PF13619">
    <property type="entry name" value="KTSC"/>
    <property type="match status" value="1"/>
</dbReference>
<dbReference type="EMBL" id="RSCL01000009">
    <property type="protein sequence ID" value="RUT05306.1"/>
    <property type="molecule type" value="Genomic_DNA"/>
</dbReference>
<sequence>MKLSRLNLGSVVAVGHDKGHLQLLLQTTDELELIEIEAPVAAYDGLQRLNNIVASISSNALPSASERVEMLPVDSSMANALGYDAENHILQVEFNNGAVYQYTGVESEIWNELQETDSIGKYFNHEIRGNYQCERVDDDCC</sequence>
<reference evidence="2" key="1">
    <citation type="submission" date="2018-12" db="EMBL/GenBank/DDBJ databases">
        <authorList>
            <person name="Will S."/>
            <person name="Neumann-Schaal M."/>
            <person name="Henke P."/>
        </authorList>
    </citation>
    <scope>NUCLEOTIDE SEQUENCE</scope>
    <source>
        <strain evidence="2">PCC 7102</strain>
    </source>
</reference>
<name>A0A3S1CKE7_9CYAN</name>
<dbReference type="AlphaFoldDB" id="A0A3S1CKE7"/>
<protein>
    <recommendedName>
        <fullName evidence="1">KTSC domain-containing protein</fullName>
    </recommendedName>
</protein>
<reference evidence="2" key="2">
    <citation type="journal article" date="2019" name="Genome Biol. Evol.">
        <title>Day and night: Metabolic profiles and evolutionary relationships of six axenic non-marine cyanobacteria.</title>
        <authorList>
            <person name="Will S.E."/>
            <person name="Henke P."/>
            <person name="Boedeker C."/>
            <person name="Huang S."/>
            <person name="Brinkmann H."/>
            <person name="Rohde M."/>
            <person name="Jarek M."/>
            <person name="Friedl T."/>
            <person name="Seufert S."/>
            <person name="Schumacher M."/>
            <person name="Overmann J."/>
            <person name="Neumann-Schaal M."/>
            <person name="Petersen J."/>
        </authorList>
    </citation>
    <scope>NUCLEOTIDE SEQUENCE [LARGE SCALE GENOMIC DNA]</scope>
    <source>
        <strain evidence="2">PCC 7102</strain>
    </source>
</reference>
<accession>A0A3S1CKE7</accession>